<keyword evidence="1" id="KW-0812">Transmembrane</keyword>
<reference evidence="2 3" key="1">
    <citation type="journal article" date="2020" name="Biotechnol. Biofuels">
        <title>New insights from the biogas microbiome by comprehensive genome-resolved metagenomics of nearly 1600 species originating from multiple anaerobic digesters.</title>
        <authorList>
            <person name="Campanaro S."/>
            <person name="Treu L."/>
            <person name="Rodriguez-R L.M."/>
            <person name="Kovalovszki A."/>
            <person name="Ziels R.M."/>
            <person name="Maus I."/>
            <person name="Zhu X."/>
            <person name="Kougias P.G."/>
            <person name="Basile A."/>
            <person name="Luo G."/>
            <person name="Schluter A."/>
            <person name="Konstantinidis K.T."/>
            <person name="Angelidaki I."/>
        </authorList>
    </citation>
    <scope>NUCLEOTIDE SEQUENCE [LARGE SCALE GENOMIC DNA]</scope>
    <source>
        <strain evidence="2">AS27yjCOA_165</strain>
    </source>
</reference>
<dbReference type="AlphaFoldDB" id="A0A7X9DKU6"/>
<dbReference type="EMBL" id="JAAZNL010000046">
    <property type="protein sequence ID" value="NMB70288.1"/>
    <property type="molecule type" value="Genomic_DNA"/>
</dbReference>
<feature type="transmembrane region" description="Helical" evidence="1">
    <location>
        <begin position="219"/>
        <end position="239"/>
    </location>
</feature>
<feature type="transmembrane region" description="Helical" evidence="1">
    <location>
        <begin position="110"/>
        <end position="129"/>
    </location>
</feature>
<feature type="transmembrane region" description="Helical" evidence="1">
    <location>
        <begin position="312"/>
        <end position="333"/>
    </location>
</feature>
<organism evidence="2 3">
    <name type="scientific">candidate division WWE3 bacterium</name>
    <dbReference type="NCBI Taxonomy" id="2053526"/>
    <lineage>
        <taxon>Bacteria</taxon>
        <taxon>Katanobacteria</taxon>
    </lineage>
</organism>
<feature type="transmembrane region" description="Helical" evidence="1">
    <location>
        <begin position="182"/>
        <end position="207"/>
    </location>
</feature>
<sequence length="358" mass="41738">MLEKILPYFRKIKLIWIIELVGLLLITLLLYKVDYSLDKESEYYYGENDIYFEYQAAKQLQKGNNPYNRILEGNMIENDKYATQLPLYFYTLAYIRQISDNEFGEFLDNYRIVIFFAHILGGVFIYLFFRKIDKRFFGLCAALFYMFNVWSLNSFLNLKQDMPAIALLLLSLYFLRNSKYRWLSYILFGLSLGIKHIGIFIAPLYLTPLFFKEDSFKKFSLNMFLLVLTLFIPSAPLFFDNPLSFINSMLFSLTRSPLDTEITYGYNELLVQYDPSYNTGTLLQQLLPRLPLLVASLLAFSLLILRIIPKATYAFLAVLVFAIFNPIIFPQYVTWVTPLAMVAFTDLLSFDPKSGASA</sequence>
<feature type="transmembrane region" description="Helical" evidence="1">
    <location>
        <begin position="136"/>
        <end position="156"/>
    </location>
</feature>
<keyword evidence="1" id="KW-0472">Membrane</keyword>
<evidence type="ECO:0008006" key="4">
    <source>
        <dbReference type="Google" id="ProtNLM"/>
    </source>
</evidence>
<evidence type="ECO:0000313" key="2">
    <source>
        <dbReference type="EMBL" id="NMB70288.1"/>
    </source>
</evidence>
<accession>A0A7X9DKU6</accession>
<comment type="caution">
    <text evidence="2">The sequence shown here is derived from an EMBL/GenBank/DDBJ whole genome shotgun (WGS) entry which is preliminary data.</text>
</comment>
<gene>
    <name evidence="2" type="ORF">GYA27_03755</name>
</gene>
<name>A0A7X9DKU6_UNCKA</name>
<keyword evidence="1" id="KW-1133">Transmembrane helix</keyword>
<evidence type="ECO:0000313" key="3">
    <source>
        <dbReference type="Proteomes" id="UP000526033"/>
    </source>
</evidence>
<proteinExistence type="predicted"/>
<evidence type="ECO:0000256" key="1">
    <source>
        <dbReference type="SAM" id="Phobius"/>
    </source>
</evidence>
<dbReference type="Proteomes" id="UP000526033">
    <property type="component" value="Unassembled WGS sequence"/>
</dbReference>
<feature type="transmembrane region" description="Helical" evidence="1">
    <location>
        <begin position="286"/>
        <end position="305"/>
    </location>
</feature>
<protein>
    <recommendedName>
        <fullName evidence="4">DUF2029 domain-containing protein</fullName>
    </recommendedName>
</protein>
<feature type="transmembrane region" description="Helical" evidence="1">
    <location>
        <begin position="12"/>
        <end position="31"/>
    </location>
</feature>